<evidence type="ECO:0000313" key="2">
    <source>
        <dbReference type="Proteomes" id="UP000245250"/>
    </source>
</evidence>
<organism evidence="1 2">
    <name type="scientific">Flavobacterium crocinum</name>
    <dbReference type="NCBI Taxonomy" id="2183896"/>
    <lineage>
        <taxon>Bacteria</taxon>
        <taxon>Pseudomonadati</taxon>
        <taxon>Bacteroidota</taxon>
        <taxon>Flavobacteriia</taxon>
        <taxon>Flavobacteriales</taxon>
        <taxon>Flavobacteriaceae</taxon>
        <taxon>Flavobacterium</taxon>
    </lineage>
</organism>
<gene>
    <name evidence="1" type="ORF">HYN56_12790</name>
</gene>
<name>A0A2S1YLV2_9FLAO</name>
<protein>
    <submittedName>
        <fullName evidence="1">Uncharacterized protein</fullName>
    </submittedName>
</protein>
<proteinExistence type="predicted"/>
<sequence>MSVISLNRKALKGRKQLDNENGYHPFRASSCDGFCVLGCLGCSLIGRCPILELLAFQAFFMRAFKNLNLLINFIKKKAVLLVKELLFDFFFGDKKGLATERWTVVNSFF</sequence>
<dbReference type="KEGG" id="fcr:HYN56_12790"/>
<dbReference type="Proteomes" id="UP000245250">
    <property type="component" value="Chromosome"/>
</dbReference>
<evidence type="ECO:0000313" key="1">
    <source>
        <dbReference type="EMBL" id="AWK05059.1"/>
    </source>
</evidence>
<accession>A0A2S1YLV2</accession>
<dbReference type="EMBL" id="CP029255">
    <property type="protein sequence ID" value="AWK05059.1"/>
    <property type="molecule type" value="Genomic_DNA"/>
</dbReference>
<keyword evidence="2" id="KW-1185">Reference proteome</keyword>
<reference evidence="1 2" key="1">
    <citation type="submission" date="2018-05" db="EMBL/GenBank/DDBJ databases">
        <title>Genome sequencing of Flavobacterium sp. HYN0056.</title>
        <authorList>
            <person name="Yi H."/>
            <person name="Baek C."/>
        </authorList>
    </citation>
    <scope>NUCLEOTIDE SEQUENCE [LARGE SCALE GENOMIC DNA]</scope>
    <source>
        <strain evidence="1 2">HYN0056</strain>
    </source>
</reference>
<dbReference type="AlphaFoldDB" id="A0A2S1YLV2"/>